<accession>A0A4S8K5P7</accession>
<gene>
    <name evidence="14" type="ORF">C4D60_Mb08t22520</name>
</gene>
<comment type="cofactor">
    <cofactor evidence="2">
        <name>Mg(2+)</name>
        <dbReference type="ChEBI" id="CHEBI:18420"/>
    </cofactor>
</comment>
<keyword evidence="5" id="KW-0479">Metal-binding</keyword>
<dbReference type="STRING" id="52838.A0A4S8K5P7"/>
<evidence type="ECO:0000256" key="5">
    <source>
        <dbReference type="ARBA" id="ARBA00022723"/>
    </source>
</evidence>
<evidence type="ECO:0000313" key="15">
    <source>
        <dbReference type="Proteomes" id="UP000317650"/>
    </source>
</evidence>
<dbReference type="Proteomes" id="UP000317650">
    <property type="component" value="Chromosome 8"/>
</dbReference>
<dbReference type="PANTHER" id="PTHR13832">
    <property type="entry name" value="PROTEIN PHOSPHATASE 2C"/>
    <property type="match status" value="1"/>
</dbReference>
<evidence type="ECO:0000256" key="4">
    <source>
        <dbReference type="ARBA" id="ARBA00013081"/>
    </source>
</evidence>
<sequence>MVAGAVVIHQSIPVLDVQYRCIAKEIEGIVNMSAAAAAPSSPAFRQAERGLEAATAAAVDLTVPEMDLSASTEPPQFVPSIRSGSFSDIGHRSFMEDDIRIDDLSAPLGSLLRCPAPSAFYAVFDGHGGPDAAAYIKRHAIRFLFEDAKLPWASSEADKDFVESVENSVRQAFLLADLAMAEDCTVSSSSATTALTALVFGRLLLVANAADCRAVLCRKGKAVEMSQDHKPIHASERQRVEQCGGFVYDGYLNGVLSVTRAWGDWDLKVPPQGSPSLLIAEPEFRHAVLTEDEELLIIGCDGIWDVMSSQYAVSIVRRGLRWQAARQPP</sequence>
<comment type="cofactor">
    <cofactor evidence="1">
        <name>Mn(2+)</name>
        <dbReference type="ChEBI" id="CHEBI:29035"/>
    </cofactor>
</comment>
<evidence type="ECO:0000256" key="10">
    <source>
        <dbReference type="ARBA" id="ARBA00047761"/>
    </source>
</evidence>
<evidence type="ECO:0000256" key="8">
    <source>
        <dbReference type="ARBA" id="ARBA00022912"/>
    </source>
</evidence>
<dbReference type="PROSITE" id="PS01032">
    <property type="entry name" value="PPM_1"/>
    <property type="match status" value="1"/>
</dbReference>
<evidence type="ECO:0000256" key="3">
    <source>
        <dbReference type="ARBA" id="ARBA00006702"/>
    </source>
</evidence>
<dbReference type="CDD" id="cd00143">
    <property type="entry name" value="PP2Cc"/>
    <property type="match status" value="1"/>
</dbReference>
<name>A0A4S8K5P7_MUSBA</name>
<keyword evidence="6 12" id="KW-0378">Hydrolase</keyword>
<dbReference type="PANTHER" id="PTHR13832:SF165">
    <property type="entry name" value="PROTEIN PHOSPHATASE 2C 49-RELATED"/>
    <property type="match status" value="1"/>
</dbReference>
<evidence type="ECO:0000259" key="13">
    <source>
        <dbReference type="PROSITE" id="PS51746"/>
    </source>
</evidence>
<comment type="catalytic activity">
    <reaction evidence="10">
        <text>O-phospho-L-seryl-[protein] + H2O = L-seryl-[protein] + phosphate</text>
        <dbReference type="Rhea" id="RHEA:20629"/>
        <dbReference type="Rhea" id="RHEA-COMP:9863"/>
        <dbReference type="Rhea" id="RHEA-COMP:11604"/>
        <dbReference type="ChEBI" id="CHEBI:15377"/>
        <dbReference type="ChEBI" id="CHEBI:29999"/>
        <dbReference type="ChEBI" id="CHEBI:43474"/>
        <dbReference type="ChEBI" id="CHEBI:83421"/>
        <dbReference type="EC" id="3.1.3.16"/>
    </reaction>
</comment>
<protein>
    <recommendedName>
        <fullName evidence="4">protein-serine/threonine phosphatase</fullName>
        <ecNumber evidence="4">3.1.3.16</ecNumber>
    </recommendedName>
</protein>
<dbReference type="InterPro" id="IPR000222">
    <property type="entry name" value="PP2C_BS"/>
</dbReference>
<evidence type="ECO:0000256" key="9">
    <source>
        <dbReference type="ARBA" id="ARBA00023211"/>
    </source>
</evidence>
<keyword evidence="7" id="KW-0460">Magnesium</keyword>
<dbReference type="InterPro" id="IPR036457">
    <property type="entry name" value="PPM-type-like_dom_sf"/>
</dbReference>
<proteinExistence type="inferred from homology"/>
<keyword evidence="8 12" id="KW-0904">Protein phosphatase</keyword>
<dbReference type="GO" id="GO:0046872">
    <property type="term" value="F:metal ion binding"/>
    <property type="evidence" value="ECO:0007669"/>
    <property type="project" value="UniProtKB-KW"/>
</dbReference>
<evidence type="ECO:0000313" key="14">
    <source>
        <dbReference type="EMBL" id="THU70200.1"/>
    </source>
</evidence>
<evidence type="ECO:0000256" key="12">
    <source>
        <dbReference type="RuleBase" id="RU003465"/>
    </source>
</evidence>
<dbReference type="InterPro" id="IPR001932">
    <property type="entry name" value="PPM-type_phosphatase-like_dom"/>
</dbReference>
<evidence type="ECO:0000256" key="11">
    <source>
        <dbReference type="ARBA" id="ARBA00048336"/>
    </source>
</evidence>
<dbReference type="SMART" id="SM00332">
    <property type="entry name" value="PP2Cc"/>
    <property type="match status" value="1"/>
</dbReference>
<evidence type="ECO:0000256" key="7">
    <source>
        <dbReference type="ARBA" id="ARBA00022842"/>
    </source>
</evidence>
<keyword evidence="9" id="KW-0464">Manganese</keyword>
<comment type="similarity">
    <text evidence="3 12">Belongs to the PP2C family.</text>
</comment>
<feature type="domain" description="PPM-type phosphatase" evidence="13">
    <location>
        <begin position="82"/>
        <end position="329"/>
    </location>
</feature>
<dbReference type="Gene3D" id="3.60.40.10">
    <property type="entry name" value="PPM-type phosphatase domain"/>
    <property type="match status" value="1"/>
</dbReference>
<organism evidence="14 15">
    <name type="scientific">Musa balbisiana</name>
    <name type="common">Banana</name>
    <dbReference type="NCBI Taxonomy" id="52838"/>
    <lineage>
        <taxon>Eukaryota</taxon>
        <taxon>Viridiplantae</taxon>
        <taxon>Streptophyta</taxon>
        <taxon>Embryophyta</taxon>
        <taxon>Tracheophyta</taxon>
        <taxon>Spermatophyta</taxon>
        <taxon>Magnoliopsida</taxon>
        <taxon>Liliopsida</taxon>
        <taxon>Zingiberales</taxon>
        <taxon>Musaceae</taxon>
        <taxon>Musa</taxon>
    </lineage>
</organism>
<dbReference type="SUPFAM" id="SSF81606">
    <property type="entry name" value="PP2C-like"/>
    <property type="match status" value="1"/>
</dbReference>
<dbReference type="EMBL" id="PYDT01000002">
    <property type="protein sequence ID" value="THU70200.1"/>
    <property type="molecule type" value="Genomic_DNA"/>
</dbReference>
<dbReference type="PROSITE" id="PS51746">
    <property type="entry name" value="PPM_2"/>
    <property type="match status" value="1"/>
</dbReference>
<dbReference type="InterPro" id="IPR015655">
    <property type="entry name" value="PP2C"/>
</dbReference>
<evidence type="ECO:0000256" key="6">
    <source>
        <dbReference type="ARBA" id="ARBA00022801"/>
    </source>
</evidence>
<keyword evidence="15" id="KW-1185">Reference proteome</keyword>
<reference evidence="14 15" key="1">
    <citation type="journal article" date="2019" name="Nat. Plants">
        <title>Genome sequencing of Musa balbisiana reveals subgenome evolution and function divergence in polyploid bananas.</title>
        <authorList>
            <person name="Yao X."/>
        </authorList>
    </citation>
    <scope>NUCLEOTIDE SEQUENCE [LARGE SCALE GENOMIC DNA]</scope>
    <source>
        <strain evidence="15">cv. DH-PKW</strain>
        <tissue evidence="14">Leaves</tissue>
    </source>
</reference>
<comment type="catalytic activity">
    <reaction evidence="11">
        <text>O-phospho-L-threonyl-[protein] + H2O = L-threonyl-[protein] + phosphate</text>
        <dbReference type="Rhea" id="RHEA:47004"/>
        <dbReference type="Rhea" id="RHEA-COMP:11060"/>
        <dbReference type="Rhea" id="RHEA-COMP:11605"/>
        <dbReference type="ChEBI" id="CHEBI:15377"/>
        <dbReference type="ChEBI" id="CHEBI:30013"/>
        <dbReference type="ChEBI" id="CHEBI:43474"/>
        <dbReference type="ChEBI" id="CHEBI:61977"/>
        <dbReference type="EC" id="3.1.3.16"/>
    </reaction>
</comment>
<comment type="caution">
    <text evidence="14">The sequence shown here is derived from an EMBL/GenBank/DDBJ whole genome shotgun (WGS) entry which is preliminary data.</text>
</comment>
<evidence type="ECO:0000256" key="1">
    <source>
        <dbReference type="ARBA" id="ARBA00001936"/>
    </source>
</evidence>
<dbReference type="GO" id="GO:0004722">
    <property type="term" value="F:protein serine/threonine phosphatase activity"/>
    <property type="evidence" value="ECO:0007669"/>
    <property type="project" value="UniProtKB-EC"/>
</dbReference>
<dbReference type="EC" id="3.1.3.16" evidence="4"/>
<dbReference type="AlphaFoldDB" id="A0A4S8K5P7"/>
<evidence type="ECO:0000256" key="2">
    <source>
        <dbReference type="ARBA" id="ARBA00001946"/>
    </source>
</evidence>
<dbReference type="Pfam" id="PF00481">
    <property type="entry name" value="PP2C"/>
    <property type="match status" value="1"/>
</dbReference>